<name>A0ABM1DX08_PRICU</name>
<accession>A0ABM1DX08</accession>
<dbReference type="Proteomes" id="UP000695022">
    <property type="component" value="Unplaced"/>
</dbReference>
<dbReference type="InterPro" id="IPR029044">
    <property type="entry name" value="Nucleotide-diphossugar_trans"/>
</dbReference>
<gene>
    <name evidence="2" type="primary">LOC106806858</name>
</gene>
<reference evidence="2" key="1">
    <citation type="submission" date="2025-08" db="UniProtKB">
        <authorList>
            <consortium name="RefSeq"/>
        </authorList>
    </citation>
    <scope>IDENTIFICATION</scope>
</reference>
<evidence type="ECO:0000313" key="2">
    <source>
        <dbReference type="RefSeq" id="XP_014664479.1"/>
    </source>
</evidence>
<dbReference type="PANTHER" id="PTHR33604">
    <property type="entry name" value="OSJNBA0004B13.7 PROTEIN"/>
    <property type="match status" value="1"/>
</dbReference>
<sequence>MLKLVRLRTILCAIIVTELLHVYVSHRYKNNLRYFEQSNKESFYLEVTVLTYNSPGSLSRLLQSLENAEYDYDSITLHICIDGAKVGDELSGHRQTVRVAEQFQFTHGKKVLTVRQRNVGVTAQWLDCWNPDDSPGNYGLILEDDLRLSPYYYRWLKAAIIAYSGHREVGGVTLSRETLVAGQIRSLTHRDPICTVCEDQTAFLYRFSSTSGYAPIPSMWRKFRHWMLTTINITADTDQFLPYIFSQNVIMNSWITKDFLQNAMSIEYYQYYFMATHNLFTLYANLPAGNTLACVRRADGETGKTGIRNNGRCDFEPLAAWDEAYGQFSANSIRLDWDGSPVE</sequence>
<evidence type="ECO:0000313" key="1">
    <source>
        <dbReference type="Proteomes" id="UP000695022"/>
    </source>
</evidence>
<dbReference type="RefSeq" id="XP_014664479.1">
    <property type="nucleotide sequence ID" value="XM_014808993.1"/>
</dbReference>
<dbReference type="GeneID" id="106806858"/>
<proteinExistence type="predicted"/>
<keyword evidence="1" id="KW-1185">Reference proteome</keyword>
<dbReference type="SUPFAM" id="SSF53448">
    <property type="entry name" value="Nucleotide-diphospho-sugar transferases"/>
    <property type="match status" value="1"/>
</dbReference>
<dbReference type="Gene3D" id="3.90.550.10">
    <property type="entry name" value="Spore Coat Polysaccharide Biosynthesis Protein SpsA, Chain A"/>
    <property type="match status" value="1"/>
</dbReference>
<dbReference type="PANTHER" id="PTHR33604:SF3">
    <property type="entry name" value="OSJNBA0004B13.7 PROTEIN"/>
    <property type="match status" value="1"/>
</dbReference>
<organism evidence="1 2">
    <name type="scientific">Priapulus caudatus</name>
    <name type="common">Priapulid worm</name>
    <dbReference type="NCBI Taxonomy" id="37621"/>
    <lineage>
        <taxon>Eukaryota</taxon>
        <taxon>Metazoa</taxon>
        <taxon>Ecdysozoa</taxon>
        <taxon>Scalidophora</taxon>
        <taxon>Priapulida</taxon>
        <taxon>Priapulimorpha</taxon>
        <taxon>Priapulimorphida</taxon>
        <taxon>Priapulidae</taxon>
        <taxon>Priapulus</taxon>
    </lineage>
</organism>
<protein>
    <submittedName>
        <fullName evidence="2">Uncharacterized protein LOC106806858</fullName>
    </submittedName>
</protein>